<dbReference type="Gene3D" id="3.40.50.10840">
    <property type="entry name" value="Putative sugar-binding, N-terminal domain"/>
    <property type="match status" value="1"/>
</dbReference>
<reference evidence="9" key="2">
    <citation type="submission" date="2020-09" db="EMBL/GenBank/DDBJ databases">
        <authorList>
            <person name="Sun Q."/>
            <person name="Zhou Y."/>
        </authorList>
    </citation>
    <scope>NUCLEOTIDE SEQUENCE</scope>
    <source>
        <strain evidence="9">CGMCC 1.12214</strain>
    </source>
</reference>
<gene>
    <name evidence="9" type="ORF">GCM10007036_24170</name>
</gene>
<keyword evidence="4" id="KW-0418">Kinase</keyword>
<reference evidence="9" key="1">
    <citation type="journal article" date="2014" name="Int. J. Syst. Evol. Microbiol.">
        <title>Complete genome sequence of Corynebacterium casei LMG S-19264T (=DSM 44701T), isolated from a smear-ripened cheese.</title>
        <authorList>
            <consortium name="US DOE Joint Genome Institute (JGI-PGF)"/>
            <person name="Walter F."/>
            <person name="Albersmeier A."/>
            <person name="Kalinowski J."/>
            <person name="Ruckert C."/>
        </authorList>
    </citation>
    <scope>NUCLEOTIDE SEQUENCE</scope>
    <source>
        <strain evidence="9">CGMCC 1.12214</strain>
    </source>
</reference>
<dbReference type="Pfam" id="PF17042">
    <property type="entry name" value="NBD_C"/>
    <property type="match status" value="1"/>
</dbReference>
<dbReference type="EMBL" id="BMES01000002">
    <property type="protein sequence ID" value="GGH20537.1"/>
    <property type="molecule type" value="Genomic_DNA"/>
</dbReference>
<organism evidence="9 10">
    <name type="scientific">Alsobacter metallidurans</name>
    <dbReference type="NCBI Taxonomy" id="340221"/>
    <lineage>
        <taxon>Bacteria</taxon>
        <taxon>Pseudomonadati</taxon>
        <taxon>Pseudomonadota</taxon>
        <taxon>Alphaproteobacteria</taxon>
        <taxon>Hyphomicrobiales</taxon>
        <taxon>Alsobacteraceae</taxon>
        <taxon>Alsobacter</taxon>
    </lineage>
</organism>
<evidence type="ECO:0008006" key="11">
    <source>
        <dbReference type="Google" id="ProtNLM"/>
    </source>
</evidence>
<keyword evidence="10" id="KW-1185">Reference proteome</keyword>
<evidence type="ECO:0000313" key="10">
    <source>
        <dbReference type="Proteomes" id="UP000603912"/>
    </source>
</evidence>
<dbReference type="InterPro" id="IPR042213">
    <property type="entry name" value="NBD_C_sf"/>
</dbReference>
<accession>A0A917I8G2</accession>
<feature type="domain" description="Four-carbon acid sugar kinase N-terminal" evidence="7">
    <location>
        <begin position="6"/>
        <end position="247"/>
    </location>
</feature>
<evidence type="ECO:0000256" key="1">
    <source>
        <dbReference type="ARBA" id="ARBA00005715"/>
    </source>
</evidence>
<dbReference type="InterPro" id="IPR010737">
    <property type="entry name" value="4-carb_acid_sugar_kinase_N"/>
</dbReference>
<dbReference type="InterPro" id="IPR031475">
    <property type="entry name" value="NBD_C"/>
</dbReference>
<keyword evidence="6" id="KW-0119">Carbohydrate metabolism</keyword>
<evidence type="ECO:0000256" key="4">
    <source>
        <dbReference type="ARBA" id="ARBA00022777"/>
    </source>
</evidence>
<dbReference type="Pfam" id="PF07005">
    <property type="entry name" value="SBD_N"/>
    <property type="match status" value="1"/>
</dbReference>
<evidence type="ECO:0000313" key="9">
    <source>
        <dbReference type="EMBL" id="GGH20537.1"/>
    </source>
</evidence>
<dbReference type="AlphaFoldDB" id="A0A917I8G2"/>
<sequence>MSAPRLVWYGDDFTGATDTLATLAGFGLRALLFLDVPSPERLAAAGPLDAIGVAGAARAMGPDEMATELAPVGAFFARSGARVLHYKCCSTFDSAPHVGSIGAALRALRPHAPNPLVSILGGQPSLGRYCVFGNLFARSGADGPAHRIDRHPTMARHPVTPMGEADLARHLAAQGLERMGRIEYPAYAAGVEALGRGLNAAAAGHPDGMLLDVSCPHDLAIIGPALWAAAEGAPLLAVGASSVAQALAAAWGAQAVGATPLGPAAGPVFVLAGSLSPVTRRQVEAARNYEKVCVDAGSLVGSDAYRDRVLAQVAALLGAGRNVLAVSAPQEGGTQSVTLEPTAVAASSARFVADLIARAPVRRLGVAGGDTSSQAVKALRPWALQHIATMPPGVAVCRARFDEPTLDGLELMLKGGQMGAETLFDDFVSG</sequence>
<evidence type="ECO:0000259" key="8">
    <source>
        <dbReference type="Pfam" id="PF17042"/>
    </source>
</evidence>
<keyword evidence="3" id="KW-0547">Nucleotide-binding</keyword>
<evidence type="ECO:0000256" key="6">
    <source>
        <dbReference type="ARBA" id="ARBA00023277"/>
    </source>
</evidence>
<name>A0A917I8G2_9HYPH</name>
<dbReference type="SUPFAM" id="SSF142764">
    <property type="entry name" value="YgbK-like"/>
    <property type="match status" value="1"/>
</dbReference>
<dbReference type="InterPro" id="IPR037051">
    <property type="entry name" value="4-carb_acid_sugar_kinase_N_sf"/>
</dbReference>
<evidence type="ECO:0000259" key="7">
    <source>
        <dbReference type="Pfam" id="PF07005"/>
    </source>
</evidence>
<feature type="domain" description="Four-carbon acid sugar kinase nucleotide binding" evidence="8">
    <location>
        <begin position="270"/>
        <end position="424"/>
    </location>
</feature>
<dbReference type="Gene3D" id="3.40.980.20">
    <property type="entry name" value="Four-carbon acid sugar kinase, nucleotide binding domain"/>
    <property type="match status" value="1"/>
</dbReference>
<dbReference type="Proteomes" id="UP000603912">
    <property type="component" value="Unassembled WGS sequence"/>
</dbReference>
<dbReference type="GO" id="GO:0005524">
    <property type="term" value="F:ATP binding"/>
    <property type="evidence" value="ECO:0007669"/>
    <property type="project" value="UniProtKB-KW"/>
</dbReference>
<keyword evidence="5" id="KW-0067">ATP-binding</keyword>
<evidence type="ECO:0000256" key="2">
    <source>
        <dbReference type="ARBA" id="ARBA00022679"/>
    </source>
</evidence>
<protein>
    <recommendedName>
        <fullName evidence="11">Four-carbon acid sugar kinase family protein</fullName>
    </recommendedName>
</protein>
<dbReference type="RefSeq" id="WP_188518023.1">
    <property type="nucleotide sequence ID" value="NZ_BMES01000002.1"/>
</dbReference>
<evidence type="ECO:0000256" key="5">
    <source>
        <dbReference type="ARBA" id="ARBA00022840"/>
    </source>
</evidence>
<evidence type="ECO:0000256" key="3">
    <source>
        <dbReference type="ARBA" id="ARBA00022741"/>
    </source>
</evidence>
<proteinExistence type="inferred from homology"/>
<comment type="caution">
    <text evidence="9">The sequence shown here is derived from an EMBL/GenBank/DDBJ whole genome shotgun (WGS) entry which is preliminary data.</text>
</comment>
<comment type="similarity">
    <text evidence="1">Belongs to the four-carbon acid sugar kinase family.</text>
</comment>
<keyword evidence="2" id="KW-0808">Transferase</keyword>
<dbReference type="GO" id="GO:0016301">
    <property type="term" value="F:kinase activity"/>
    <property type="evidence" value="ECO:0007669"/>
    <property type="project" value="UniProtKB-KW"/>
</dbReference>